<dbReference type="GO" id="GO:0000155">
    <property type="term" value="F:phosphorelay sensor kinase activity"/>
    <property type="evidence" value="ECO:0007669"/>
    <property type="project" value="InterPro"/>
</dbReference>
<dbReference type="Pfam" id="PF02518">
    <property type="entry name" value="HATPase_c"/>
    <property type="match status" value="1"/>
</dbReference>
<dbReference type="PROSITE" id="PS50110">
    <property type="entry name" value="RESPONSE_REGULATORY"/>
    <property type="match status" value="2"/>
</dbReference>
<evidence type="ECO:0000313" key="15">
    <source>
        <dbReference type="Proteomes" id="UP000005156"/>
    </source>
</evidence>
<dbReference type="InterPro" id="IPR003594">
    <property type="entry name" value="HATPase_dom"/>
</dbReference>
<comment type="caution">
    <text evidence="9">Lacks conserved residue(s) required for the propagation of feature annotation.</text>
</comment>
<keyword evidence="6" id="KW-0843">Virulence</keyword>
<dbReference type="HOGENOM" id="CLU_000445_114_21_4"/>
<evidence type="ECO:0000256" key="7">
    <source>
        <dbReference type="ARBA" id="ARBA00058004"/>
    </source>
</evidence>
<comment type="catalytic activity">
    <reaction evidence="1">
        <text>ATP + protein L-histidine = ADP + protein N-phospho-L-histidine.</text>
        <dbReference type="EC" id="2.7.13.3"/>
    </reaction>
</comment>
<dbReference type="Gene3D" id="3.30.565.10">
    <property type="entry name" value="Histidine kinase-like ATPase, C-terminal domain"/>
    <property type="match status" value="1"/>
</dbReference>
<keyword evidence="10" id="KW-0812">Transmembrane</keyword>
<dbReference type="InterPro" id="IPR036890">
    <property type="entry name" value="HATPase_C_sf"/>
</dbReference>
<proteinExistence type="predicted"/>
<dbReference type="SUPFAM" id="SSF55785">
    <property type="entry name" value="PYP-like sensor domain (PAS domain)"/>
    <property type="match status" value="1"/>
</dbReference>
<evidence type="ECO:0000256" key="3">
    <source>
        <dbReference type="ARBA" id="ARBA00022553"/>
    </source>
</evidence>
<dbReference type="RefSeq" id="WP_008864437.1">
    <property type="nucleotide sequence ID" value="NZ_GL883721.1"/>
</dbReference>
<dbReference type="SMART" id="SM00388">
    <property type="entry name" value="HisKA"/>
    <property type="match status" value="1"/>
</dbReference>
<dbReference type="PROSITE" id="PS50109">
    <property type="entry name" value="HIS_KIN"/>
    <property type="match status" value="1"/>
</dbReference>
<dbReference type="AlphaFoldDB" id="F3QL69"/>
<feature type="transmembrane region" description="Helical" evidence="10">
    <location>
        <begin position="212"/>
        <end position="231"/>
    </location>
</feature>
<feature type="transmembrane region" description="Helical" evidence="10">
    <location>
        <begin position="45"/>
        <end position="64"/>
    </location>
</feature>
<dbReference type="Gene3D" id="3.40.50.2300">
    <property type="match status" value="2"/>
</dbReference>
<gene>
    <name evidence="14" type="ORF">HMPREF9439_01686</name>
</gene>
<evidence type="ECO:0000256" key="5">
    <source>
        <dbReference type="ARBA" id="ARBA00023012"/>
    </source>
</evidence>
<dbReference type="eggNOG" id="COG0642">
    <property type="taxonomic scope" value="Bacteria"/>
</dbReference>
<evidence type="ECO:0000256" key="6">
    <source>
        <dbReference type="ARBA" id="ARBA00023026"/>
    </source>
</evidence>
<dbReference type="Pfam" id="PF00072">
    <property type="entry name" value="Response_reg"/>
    <property type="match status" value="2"/>
</dbReference>
<dbReference type="EC" id="2.7.13.3" evidence="2"/>
<dbReference type="InterPro" id="IPR036097">
    <property type="entry name" value="HisK_dim/P_sf"/>
</dbReference>
<dbReference type="PANTHER" id="PTHR45339:SF1">
    <property type="entry name" value="HYBRID SIGNAL TRANSDUCTION HISTIDINE KINASE J"/>
    <property type="match status" value="1"/>
</dbReference>
<dbReference type="CDD" id="cd17546">
    <property type="entry name" value="REC_hyHK_CKI1_RcsC-like"/>
    <property type="match status" value="2"/>
</dbReference>
<evidence type="ECO:0000259" key="12">
    <source>
        <dbReference type="PROSITE" id="PS50110"/>
    </source>
</evidence>
<dbReference type="InterPro" id="IPR003661">
    <property type="entry name" value="HisK_dim/P_dom"/>
</dbReference>
<dbReference type="Proteomes" id="UP000005156">
    <property type="component" value="Unassembled WGS sequence"/>
</dbReference>
<evidence type="ECO:0000256" key="4">
    <source>
        <dbReference type="ARBA" id="ARBA00022729"/>
    </source>
</evidence>
<dbReference type="SUPFAM" id="SSF55874">
    <property type="entry name" value="ATPase domain of HSP90 chaperone/DNA topoisomerase II/histidine kinase"/>
    <property type="match status" value="1"/>
</dbReference>
<evidence type="ECO:0000259" key="13">
    <source>
        <dbReference type="PROSITE" id="PS50112"/>
    </source>
</evidence>
<evidence type="ECO:0000256" key="10">
    <source>
        <dbReference type="SAM" id="Phobius"/>
    </source>
</evidence>
<dbReference type="CDD" id="cd16922">
    <property type="entry name" value="HATPase_EvgS-ArcB-TorS-like"/>
    <property type="match status" value="1"/>
</dbReference>
<keyword evidence="3 9" id="KW-0597">Phosphoprotein</keyword>
<keyword evidence="15" id="KW-1185">Reference proteome</keyword>
<dbReference type="InterPro" id="IPR000014">
    <property type="entry name" value="PAS"/>
</dbReference>
<keyword evidence="4" id="KW-0732">Signal</keyword>
<dbReference type="InterPro" id="IPR035965">
    <property type="entry name" value="PAS-like_dom_sf"/>
</dbReference>
<dbReference type="CDD" id="cd00082">
    <property type="entry name" value="HisKA"/>
    <property type="match status" value="1"/>
</dbReference>
<sequence>MDKFKIIEYIKDMAKTLEDFVITKNLPRERSFMFGKSVEKKENRGIVMCFLVAVYTITSIVFLLQVNQYTQDIYDFPYLVSSQARIMKSRLYDFRSLTPVLFSSKDLNSTQLESALKTQETLQRQSITIIEDRYRGSPEELQELKDALKNIGQRRRELVELTREDPTVENVIKRYNQIVEPAFIHFDDILDRIASNADQRGSDINDKSDRNIYGFVIGTIIMGILLLWFIYTGSKDLNRAYVKGLKRDKLLKLLYANVDDVFIIFNEKKEPEYVSDNSLRILGFDPDAITNNKEELLNRFYDEDRNWLRNILNDRTIIKTATRNIELKGSSQNFQLSVYPVRQGLIDWTVVSLFDETEQIAYQKNLADALTTAKNASQAKSDFLSHMSHEIRTPMNAIIGMTTIALSRIGDKQKVEDCLKKTLLASRHLLGLINDILDMSKIESNKLALSYENFDLQETVHCIYNLIEPQAKEKGVSFEIITNDIRQECLVGDPLRVNQVFINVIANAVKFTPRGGKVTMRLSEKHTSPEHIHLRCVISDNGIGMKKEFLSRVFLPFEQETAEIAQHFGGTGLGLAITHNLVNLMGGSIDVQSEEGKGSTFTIDLPFGISKDSAKHSESLLELRALVIDDDKDTCEHACVLLDQLGQKTEYALSGKEGLEKIKKAIQENNPFDICFLNWKMPEMDGEATAREIRKIVGPETLIIIISAYDWSPIESKAKEIGINGFIAKPFFSSSFYNWLSDPSIKEHKGRDKEIVVQDNTKKRRVLLAEDNEFNAEVAQDFLDMAGYTAEVVGDGEQAVKAFETHEPGYYSMIFMDIQMPVMNGLEATQMIRSLLREDAHTIPIVAMTANAFSEDVSKSLNAGMNDHISKPIDLKKLHAVLGKYAGRKDNEDK</sequence>
<accession>F3QL69</accession>
<dbReference type="FunFam" id="3.30.565.10:FF:000010">
    <property type="entry name" value="Sensor histidine kinase RcsC"/>
    <property type="match status" value="1"/>
</dbReference>
<evidence type="ECO:0000256" key="8">
    <source>
        <dbReference type="ARBA" id="ARBA00070152"/>
    </source>
</evidence>
<dbReference type="OrthoDB" id="9768069at2"/>
<protein>
    <recommendedName>
        <fullName evidence="8">Virulence sensor protein BvgS</fullName>
        <ecNumber evidence="2">2.7.13.3</ecNumber>
    </recommendedName>
</protein>
<comment type="caution">
    <text evidence="14">The sequence shown here is derived from an EMBL/GenBank/DDBJ whole genome shotgun (WGS) entry which is preliminary data.</text>
</comment>
<evidence type="ECO:0000313" key="14">
    <source>
        <dbReference type="EMBL" id="EGG53824.1"/>
    </source>
</evidence>
<organism evidence="14 15">
    <name type="scientific">Parasutterella excrementihominis YIT 11859</name>
    <dbReference type="NCBI Taxonomy" id="762966"/>
    <lineage>
        <taxon>Bacteria</taxon>
        <taxon>Pseudomonadati</taxon>
        <taxon>Pseudomonadota</taxon>
        <taxon>Betaproteobacteria</taxon>
        <taxon>Burkholderiales</taxon>
        <taxon>Sutterellaceae</taxon>
        <taxon>Parasutterella</taxon>
    </lineage>
</organism>
<dbReference type="InterPro" id="IPR004358">
    <property type="entry name" value="Sig_transdc_His_kin-like_C"/>
</dbReference>
<feature type="domain" description="PAS" evidence="13">
    <location>
        <begin position="247"/>
        <end position="313"/>
    </location>
</feature>
<dbReference type="GeneID" id="43349061"/>
<dbReference type="PROSITE" id="PS50112">
    <property type="entry name" value="PAS"/>
    <property type="match status" value="1"/>
</dbReference>
<keyword evidence="10" id="KW-0472">Membrane</keyword>
<dbReference type="SUPFAM" id="SSF52172">
    <property type="entry name" value="CheY-like"/>
    <property type="match status" value="2"/>
</dbReference>
<dbReference type="EMBL" id="AFBP01000050">
    <property type="protein sequence ID" value="EGG53824.1"/>
    <property type="molecule type" value="Genomic_DNA"/>
</dbReference>
<evidence type="ECO:0000256" key="1">
    <source>
        <dbReference type="ARBA" id="ARBA00000085"/>
    </source>
</evidence>
<keyword evidence="5" id="KW-0902">Two-component regulatory system</keyword>
<evidence type="ECO:0000259" key="11">
    <source>
        <dbReference type="PROSITE" id="PS50109"/>
    </source>
</evidence>
<feature type="domain" description="Histidine kinase" evidence="11">
    <location>
        <begin position="386"/>
        <end position="609"/>
    </location>
</feature>
<dbReference type="InterPro" id="IPR005467">
    <property type="entry name" value="His_kinase_dom"/>
</dbReference>
<feature type="modified residue" description="4-aspartylphosphate" evidence="9">
    <location>
        <position position="817"/>
    </location>
</feature>
<comment type="function">
    <text evidence="7">Member of the two-component regulatory system BvgS/BvgA. Phosphorylates BvgA via a four-step phosphorelay in response to environmental signals.</text>
</comment>
<name>F3QL69_9BURK</name>
<dbReference type="PANTHER" id="PTHR45339">
    <property type="entry name" value="HYBRID SIGNAL TRANSDUCTION HISTIDINE KINASE J"/>
    <property type="match status" value="1"/>
</dbReference>
<dbReference type="Gene3D" id="1.10.287.130">
    <property type="match status" value="1"/>
</dbReference>
<dbReference type="SMART" id="SM00387">
    <property type="entry name" value="HATPase_c"/>
    <property type="match status" value="1"/>
</dbReference>
<dbReference type="Pfam" id="PF00512">
    <property type="entry name" value="HisKA"/>
    <property type="match status" value="1"/>
</dbReference>
<dbReference type="SUPFAM" id="SSF47384">
    <property type="entry name" value="Homodimeric domain of signal transducing histidine kinase"/>
    <property type="match status" value="1"/>
</dbReference>
<dbReference type="SMART" id="SM00448">
    <property type="entry name" value="REC"/>
    <property type="match status" value="2"/>
</dbReference>
<dbReference type="Gene3D" id="3.30.450.20">
    <property type="entry name" value="PAS domain"/>
    <property type="match status" value="1"/>
</dbReference>
<keyword evidence="10" id="KW-1133">Transmembrane helix</keyword>
<reference evidence="14 15" key="1">
    <citation type="submission" date="2011-02" db="EMBL/GenBank/DDBJ databases">
        <authorList>
            <person name="Weinstock G."/>
            <person name="Sodergren E."/>
            <person name="Clifton S."/>
            <person name="Fulton L."/>
            <person name="Fulton B."/>
            <person name="Courtney L."/>
            <person name="Fronick C."/>
            <person name="Harrison M."/>
            <person name="Strong C."/>
            <person name="Farmer C."/>
            <person name="Delahaunty K."/>
            <person name="Markovic C."/>
            <person name="Hall O."/>
            <person name="Minx P."/>
            <person name="Tomlinson C."/>
            <person name="Mitreva M."/>
            <person name="Hou S."/>
            <person name="Chen J."/>
            <person name="Wollam A."/>
            <person name="Pepin K.H."/>
            <person name="Johnson M."/>
            <person name="Bhonagiri V."/>
            <person name="Zhang X."/>
            <person name="Suruliraj S."/>
            <person name="Warren W."/>
            <person name="Chinwalla A."/>
            <person name="Mardis E.R."/>
            <person name="Wilson R.K."/>
        </authorList>
    </citation>
    <scope>NUCLEOTIDE SEQUENCE [LARGE SCALE GENOMIC DNA]</scope>
    <source>
        <strain evidence="14 15">YIT 11859</strain>
    </source>
</reference>
<evidence type="ECO:0000256" key="9">
    <source>
        <dbReference type="PROSITE-ProRule" id="PRU00169"/>
    </source>
</evidence>
<dbReference type="InterPro" id="IPR011006">
    <property type="entry name" value="CheY-like_superfamily"/>
</dbReference>
<feature type="domain" description="Response regulatory" evidence="12">
    <location>
        <begin position="624"/>
        <end position="744"/>
    </location>
</feature>
<feature type="domain" description="Response regulatory" evidence="12">
    <location>
        <begin position="765"/>
        <end position="886"/>
    </location>
</feature>
<dbReference type="eggNOG" id="COG2205">
    <property type="taxonomic scope" value="Bacteria"/>
</dbReference>
<dbReference type="PRINTS" id="PR00344">
    <property type="entry name" value="BCTRLSENSOR"/>
</dbReference>
<dbReference type="InterPro" id="IPR001789">
    <property type="entry name" value="Sig_transdc_resp-reg_receiver"/>
</dbReference>
<evidence type="ECO:0000256" key="2">
    <source>
        <dbReference type="ARBA" id="ARBA00012438"/>
    </source>
</evidence>